<feature type="region of interest" description="Disordered" evidence="1">
    <location>
        <begin position="1464"/>
        <end position="1494"/>
    </location>
</feature>
<gene>
    <name evidence="2" type="ORF">L9F63_012928</name>
</gene>
<comment type="caution">
    <text evidence="2">The sequence shown here is derived from an EMBL/GenBank/DDBJ whole genome shotgun (WGS) entry which is preliminary data.</text>
</comment>
<evidence type="ECO:0000313" key="3">
    <source>
        <dbReference type="Proteomes" id="UP001233999"/>
    </source>
</evidence>
<feature type="compositionally biased region" description="Polar residues" evidence="1">
    <location>
        <begin position="467"/>
        <end position="484"/>
    </location>
</feature>
<feature type="non-terminal residue" evidence="2">
    <location>
        <position position="1"/>
    </location>
</feature>
<feature type="compositionally biased region" description="Polar residues" evidence="1">
    <location>
        <begin position="1467"/>
        <end position="1477"/>
    </location>
</feature>
<feature type="compositionally biased region" description="Polar residues" evidence="1">
    <location>
        <begin position="395"/>
        <end position="406"/>
    </location>
</feature>
<protein>
    <submittedName>
        <fullName evidence="2">Uncharacterized protein</fullName>
    </submittedName>
</protein>
<feature type="compositionally biased region" description="Polar residues" evidence="1">
    <location>
        <begin position="1707"/>
        <end position="1720"/>
    </location>
</feature>
<reference evidence="2" key="1">
    <citation type="journal article" date="2023" name="IScience">
        <title>Live-bearing cockroach genome reveals convergent evolutionary mechanisms linked to viviparity in insects and beyond.</title>
        <authorList>
            <person name="Fouks B."/>
            <person name="Harrison M.C."/>
            <person name="Mikhailova A.A."/>
            <person name="Marchal E."/>
            <person name="English S."/>
            <person name="Carruthers M."/>
            <person name="Jennings E.C."/>
            <person name="Chiamaka E.L."/>
            <person name="Frigard R.A."/>
            <person name="Pippel M."/>
            <person name="Attardo G.M."/>
            <person name="Benoit J.B."/>
            <person name="Bornberg-Bauer E."/>
            <person name="Tobe S.S."/>
        </authorList>
    </citation>
    <scope>NUCLEOTIDE SEQUENCE</scope>
    <source>
        <strain evidence="2">Stay&amp;Tobe</strain>
    </source>
</reference>
<organism evidence="2 3">
    <name type="scientific">Diploptera punctata</name>
    <name type="common">Pacific beetle cockroach</name>
    <dbReference type="NCBI Taxonomy" id="6984"/>
    <lineage>
        <taxon>Eukaryota</taxon>
        <taxon>Metazoa</taxon>
        <taxon>Ecdysozoa</taxon>
        <taxon>Arthropoda</taxon>
        <taxon>Hexapoda</taxon>
        <taxon>Insecta</taxon>
        <taxon>Pterygota</taxon>
        <taxon>Neoptera</taxon>
        <taxon>Polyneoptera</taxon>
        <taxon>Dictyoptera</taxon>
        <taxon>Blattodea</taxon>
        <taxon>Blaberoidea</taxon>
        <taxon>Blaberidae</taxon>
        <taxon>Diplopterinae</taxon>
        <taxon>Diploptera</taxon>
    </lineage>
</organism>
<accession>A0AAD8AB85</accession>
<feature type="compositionally biased region" description="Low complexity" evidence="1">
    <location>
        <begin position="1478"/>
        <end position="1494"/>
    </location>
</feature>
<feature type="region of interest" description="Disordered" evidence="1">
    <location>
        <begin position="179"/>
        <end position="222"/>
    </location>
</feature>
<feature type="compositionally biased region" description="Low complexity" evidence="1">
    <location>
        <begin position="988"/>
        <end position="1001"/>
    </location>
</feature>
<feature type="region of interest" description="Disordered" evidence="1">
    <location>
        <begin position="972"/>
        <end position="1088"/>
    </location>
</feature>
<dbReference type="EMBL" id="JASPKZ010002306">
    <property type="protein sequence ID" value="KAJ9595869.1"/>
    <property type="molecule type" value="Genomic_DNA"/>
</dbReference>
<feature type="compositionally biased region" description="Polar residues" evidence="1">
    <location>
        <begin position="416"/>
        <end position="432"/>
    </location>
</feature>
<evidence type="ECO:0000256" key="1">
    <source>
        <dbReference type="SAM" id="MobiDB-lite"/>
    </source>
</evidence>
<feature type="region of interest" description="Disordered" evidence="1">
    <location>
        <begin position="395"/>
        <end position="432"/>
    </location>
</feature>
<sequence>IPVASAQIPILQPPPAYQPSIQSAYIQQTLSAQQREIQSLLPELVQKTLLNIQPQFANQQPHQIQQNLVNQVIQQPRQQVQQIPQVAQRPIQQLQPVVHQQHVNQRVPHLLQPVLQQPQIQQNSPQLLQQPQIQQNSPQLLQQQQIQQNTQQFVQPVLPHQQIHREPQLLQPVLPKQETVPQEPVLKPVEPTAQRVPSQLRKHQRSRRPTTTSTTTPTPDTQEEVQLLYVPVETLSTTPEPYQPPLSVFMSPREGHNVKINDVIKVLKEAKSISVLDTVGPDSPQIFVGPSNLHTPDGYAKFELPYLSALESNRVERKVEKLPFFVAPLSFKPPPGYSKIPFPAPHVGSVVVSNMTEVKKTYSLPAELPPISPELPSLVNSLLLGPQKQFLQAAQQAESETETTLKPNKRTRNRYHTTPPTKQISLNEATSVPNTQTKYSIPHEDIPSFNQHYLTTAADLPNRESNYEPSEDISSNSQIHHNPSTALPVKHRIPTEDISSNNQQYHSQTTPSSARQSNYRITSQDISQNNQQYNFQTTTLPARQTNSKSATHDISLIGQQYHIPTTESPVTYTDYRSLSASDSQNEQFKIPVTEAPVKQTTLGRLPDDSLYQQQYQEPATIPPVQKLNYKQNLFEQDQYTVQNVPVSHSRPDEQSYRESAADISGKQTKYALTSDNVSHRQQAYQTPSAEISVKQPNYRLSSEDVSLNQQGYREPVTEIPRSLGFDQQDYEVSATEIPVKQIKFKTTSGDIFQKQQQYDVSNTEIPIQQTKYNIATGTSSDDVESNQQEYIVSQTEIPLKQNKYSITSRDILHDDQQIQVPVTELPKQTNYRLSSQEVSRYQSTDTPIKHLTYKTTAVENFPRHHSNFKTEDDENEYKQYSLPQHNIPANQENPISQLNHAVIQQQQQHILQQQHAVQESAQFPHKQSNYGQPDLDAPSAQQYDSLTANSPILGTLSPVSQTNYNIQSYDTPQFSQSQQPIESQQLDTTTTTTTTTTQRTTPSRRNRGRNRYSSFSTTTSIPRTRNPSYSRTRRPSSRSTTETPHQVPSFDSARDQSHRFENRSRPRSRSRTTASTTPTTTSSSTYLYQEDAYSPASPIEHPRIDPLAIQTTPEPVYRAKIPSQLQDSHIPNTNSAASTISDYPTANSDTNIQYSDLPHGTISPNHYSTVHRSNLHTSTESDIQYNSGQQEHLPIINQYSTLQRNNPHASTESDIQFSSVQQGTLSENQYSPIQPSNLQINTESSVHYSTIQRVSPDTNVLYSDVSPEPQKSAVLRENPQDSEVITSDGDRPAFVRIRGRVRGRKQTTTTTTTTTSPPEVRKHTNFLNRGSARRTQAPTTPPTISPTLETTTLPNNKIYTVRPVRRPQQARTKLTTKGRIRRPTSTTPIPQVNEVPGAYTTEIIPTTRRYQHAEYDAVQQYHPKYQSIQRQPPSQPEQQYVSRDPQYLPDQDYQQVHQLSLDRQKVQPDQQRYQSDHTYQQAQQTYQPAQQKYQTPQDYQHYVSAPQQKLQYEPTDQEFETTNHKYQVIQRQRPSKIDDTDEVYDSEYGSESQWSTKSLSVYSSNAIPNINKTEQLELTTILPEVTTPQEPTTLVTTLSTTTKVTKPGHGRRRGSWIRVKVRPQQTPDIFETAESQNIATVSAANMLSFESNEKQTSKKLKEGFSVQTSAPALDEDIYNYKETQMGDDELETKSSYSQESIEDIGTTVPTFKDNTSTDLPSNEIEEEPGNEITTKSSNIEYSTEIPRTTFAPYEYREEVSTELPVSQEKENEEYLDRDITTVSSENTDTELPHFETTTVSFKVATSINEINSSLSLNNSQENIVEVTTINPEENKTSEPETLFESLFSSLGYGDKSEKKQNWNEYNSWWGSTHVNHRPYYSDQQLSSSAQVNKSFAVNSNIWDMDSFTEKHSVKKANPEQDITTTVKSTSETTTVTLQPDILTTSESVTSPPVTTTPTDINIKRTDTKSMMARILGTTTSTRVSHETEICYRGRCIKTKTKDSDIDQMSTE</sequence>
<reference evidence="2" key="2">
    <citation type="submission" date="2023-05" db="EMBL/GenBank/DDBJ databases">
        <authorList>
            <person name="Fouks B."/>
        </authorList>
    </citation>
    <scope>NUCLEOTIDE SEQUENCE</scope>
    <source>
        <strain evidence="2">Stay&amp;Tobe</strain>
        <tissue evidence="2">Testes</tissue>
    </source>
</reference>
<keyword evidence="3" id="KW-1185">Reference proteome</keyword>
<feature type="compositionally biased region" description="Basic and acidic residues" evidence="1">
    <location>
        <begin position="1052"/>
        <end position="1064"/>
    </location>
</feature>
<feature type="compositionally biased region" description="Polar residues" evidence="1">
    <location>
        <begin position="919"/>
        <end position="931"/>
    </location>
</feature>
<feature type="region of interest" description="Disordered" evidence="1">
    <location>
        <begin position="1303"/>
        <end position="1323"/>
    </location>
</feature>
<evidence type="ECO:0000313" key="2">
    <source>
        <dbReference type="EMBL" id="KAJ9595869.1"/>
    </source>
</evidence>
<feature type="compositionally biased region" description="Low complexity" evidence="1">
    <location>
        <begin position="1011"/>
        <end position="1030"/>
    </location>
</feature>
<proteinExistence type="predicted"/>
<feature type="region of interest" description="Disordered" evidence="1">
    <location>
        <begin position="462"/>
        <end position="484"/>
    </location>
</feature>
<name>A0AAD8AB85_DIPPU</name>
<feature type="compositionally biased region" description="Low complexity" evidence="1">
    <location>
        <begin position="1071"/>
        <end position="1085"/>
    </location>
</feature>
<feature type="compositionally biased region" description="Basic and acidic residues" evidence="1">
    <location>
        <begin position="649"/>
        <end position="660"/>
    </location>
</feature>
<feature type="region of interest" description="Disordered" evidence="1">
    <location>
        <begin position="644"/>
        <end position="664"/>
    </location>
</feature>
<feature type="compositionally biased region" description="Low complexity" evidence="1">
    <location>
        <begin position="209"/>
        <end position="219"/>
    </location>
</feature>
<feature type="region of interest" description="Disordered" evidence="1">
    <location>
        <begin position="913"/>
        <end position="940"/>
    </location>
</feature>
<feature type="region of interest" description="Disordered" evidence="1">
    <location>
        <begin position="1707"/>
        <end position="1731"/>
    </location>
</feature>
<dbReference type="Proteomes" id="UP001233999">
    <property type="component" value="Unassembled WGS sequence"/>
</dbReference>
<feature type="compositionally biased region" description="Polar residues" evidence="1">
    <location>
        <begin position="972"/>
        <end position="987"/>
    </location>
</feature>